<dbReference type="RefSeq" id="YP_009481719.1">
    <property type="nucleotide sequence ID" value="NC_037666.1"/>
</dbReference>
<dbReference type="KEGG" id="vg:36842429"/>
<dbReference type="Proteomes" id="UP000249287">
    <property type="component" value="Segment"/>
</dbReference>
<sequence length="76" mass="8501">MTPTKRYNACSSRRSTTSHHAMEVTQHTTHFIMCGSAGSCACMSLCSTLAMGQQQFLHCRTSYGLCLRFQTFCLKL</sequence>
<name>A0A2U7UBB7_9VIRU</name>
<gene>
    <name evidence="1" type="ORF">pneo_cds_109</name>
</gene>
<protein>
    <submittedName>
        <fullName evidence="1">Uncharacterized protein</fullName>
    </submittedName>
</protein>
<proteinExistence type="predicted"/>
<dbReference type="GeneID" id="36842429"/>
<accession>A0A2U7UBB7</accession>
<evidence type="ECO:0000313" key="1">
    <source>
        <dbReference type="EMBL" id="AVK75716.1"/>
    </source>
</evidence>
<dbReference type="EMBL" id="MG011690">
    <property type="protein sequence ID" value="AVK75716.1"/>
    <property type="molecule type" value="Genomic_DNA"/>
</dbReference>
<reference evidence="1" key="1">
    <citation type="journal article" date="2018" name="Nat. Commun.">
        <title>Diversity and evolution of the emerging Pandoraviridae family.</title>
        <authorList>
            <person name="Legendre M."/>
            <person name="Fabre E."/>
            <person name="Poirot O."/>
            <person name="Jeudy S."/>
            <person name="Lartigue A."/>
            <person name="Alempic J.M."/>
            <person name="Beucher L."/>
            <person name="Philippe N."/>
            <person name="Bertaux L."/>
            <person name="Christo-Foroux E."/>
            <person name="Labadie K."/>
            <person name="Coute Y."/>
            <person name="Abergel C."/>
            <person name="Claverie J.M."/>
        </authorList>
    </citation>
    <scope>NUCLEOTIDE SEQUENCE [LARGE SCALE GENOMIC DNA]</scope>
    <source>
        <strain evidence="1">Neocaledonia</strain>
    </source>
</reference>
<organism evidence="1">
    <name type="scientific">Pandoravirus neocaledonia</name>
    <dbReference type="NCBI Taxonomy" id="2107708"/>
    <lineage>
        <taxon>Viruses</taxon>
        <taxon>Pandoravirus</taxon>
    </lineage>
</organism>